<feature type="transmembrane region" description="Helical" evidence="1">
    <location>
        <begin position="156"/>
        <end position="178"/>
    </location>
</feature>
<feature type="transmembrane region" description="Helical" evidence="1">
    <location>
        <begin position="26"/>
        <end position="49"/>
    </location>
</feature>
<reference evidence="2" key="2">
    <citation type="submission" date="2011-11" db="EMBL/GenBank/DDBJ databases">
        <authorList>
            <person name="Barker E."/>
        </authorList>
    </citation>
    <scope>NUCLEOTIDE SEQUENCE</scope>
    <source>
        <strain evidence="2">Birmingham 1</strain>
    </source>
</reference>
<gene>
    <name evidence="2" type="ORF">MHM_00010</name>
</gene>
<feature type="transmembrane region" description="Helical" evidence="1">
    <location>
        <begin position="125"/>
        <end position="144"/>
    </location>
</feature>
<feature type="transmembrane region" description="Helical" evidence="1">
    <location>
        <begin position="214"/>
        <end position="239"/>
    </location>
</feature>
<name>G8C2H1_9MOLU</name>
<dbReference type="PATRIC" id="fig|1116213.3.peg.1"/>
<keyword evidence="1" id="KW-0812">Transmembrane</keyword>
<reference evidence="2" key="1">
    <citation type="submission" date="2011-11" db="EMBL/GenBank/DDBJ databases">
        <title>Complete genome sequence of Candidatus Mycoplasma haemominutum.</title>
        <authorList>
            <person name="Barker E.N."/>
            <person name="Darby A.C."/>
            <person name="Helps C.R."/>
            <person name="Peters I.R."/>
            <person name="Hughes M.A."/>
            <person name="Radford A.D."/>
            <person name="Novacco M."/>
            <person name="Boretti F."/>
            <person name="Hofmann-Lehmann R."/>
            <person name="Tasker S."/>
        </authorList>
    </citation>
    <scope>NUCLEOTIDE SEQUENCE</scope>
    <source>
        <strain evidence="2">Birmingham 1</strain>
    </source>
</reference>
<protein>
    <submittedName>
        <fullName evidence="2">Uncharacterized protein</fullName>
    </submittedName>
</protein>
<dbReference type="AlphaFoldDB" id="G8C2H1"/>
<accession>G8C2H1</accession>
<keyword evidence="1" id="KW-0472">Membrane</keyword>
<sequence length="273" mass="33504">MFIIVSSIIIAISVAPKVRNLFWEYVLRFFVSFRIFEYFSFFFNEVLFWKMEKAKAFEEFKNTFQNYRRYVYGLLFIFTLENFRIITRYFYTRNRWDRFSLSYGLYENKTFLRIKKELLSTLGNVLSFGVSLVVFFVIVGFAVFKTLSKKFTFENNFIFEGMIFAFFFWIAFVIFFSLNLYQRMHNYYRNYLKNNVIDQKKDAWVCFKTMTWHYLLNIFMFVAIALNIPIDLFVVFAILKFIPWQLIFNHFTRDWENNTEKQYFNLKGFLSFS</sequence>
<dbReference type="HOGENOM" id="CLU_926954_0_0_14"/>
<feature type="transmembrane region" description="Helical" evidence="1">
    <location>
        <begin position="70"/>
        <end position="91"/>
    </location>
</feature>
<organism evidence="2">
    <name type="scientific">Candidatus Mycoplasma haematominutum 'Birmingham 1'</name>
    <dbReference type="NCBI Taxonomy" id="1116213"/>
    <lineage>
        <taxon>Bacteria</taxon>
        <taxon>Bacillati</taxon>
        <taxon>Mycoplasmatota</taxon>
        <taxon>Mollicutes</taxon>
        <taxon>Mycoplasmataceae</taxon>
        <taxon>Mycoplasma</taxon>
    </lineage>
</organism>
<dbReference type="EMBL" id="HE613254">
    <property type="protein sequence ID" value="CCE66519.1"/>
    <property type="molecule type" value="Genomic_DNA"/>
</dbReference>
<dbReference type="KEGG" id="mhb:MHM_00010"/>
<evidence type="ECO:0000256" key="1">
    <source>
        <dbReference type="SAM" id="Phobius"/>
    </source>
</evidence>
<proteinExistence type="predicted"/>
<evidence type="ECO:0000313" key="2">
    <source>
        <dbReference type="EMBL" id="CCE66519.1"/>
    </source>
</evidence>
<keyword evidence="1" id="KW-1133">Transmembrane helix</keyword>